<dbReference type="Proteomes" id="UP000011087">
    <property type="component" value="Unassembled WGS sequence"/>
</dbReference>
<dbReference type="GO" id="GO:0003924">
    <property type="term" value="F:GTPase activity"/>
    <property type="evidence" value="ECO:0007669"/>
    <property type="project" value="InterPro"/>
</dbReference>
<evidence type="ECO:0000256" key="7">
    <source>
        <dbReference type="ARBA" id="ARBA00022892"/>
    </source>
</evidence>
<reference evidence="17" key="2">
    <citation type="submission" date="2012-11" db="EMBL/GenBank/DDBJ databases">
        <authorList>
            <person name="Kuo A."/>
            <person name="Curtis B.A."/>
            <person name="Tanifuji G."/>
            <person name="Burki F."/>
            <person name="Gruber A."/>
            <person name="Irimia M."/>
            <person name="Maruyama S."/>
            <person name="Arias M.C."/>
            <person name="Ball S.G."/>
            <person name="Gile G.H."/>
            <person name="Hirakawa Y."/>
            <person name="Hopkins J.F."/>
            <person name="Rensing S.A."/>
            <person name="Schmutz J."/>
            <person name="Symeonidi A."/>
            <person name="Elias M."/>
            <person name="Eveleigh R.J."/>
            <person name="Herman E.K."/>
            <person name="Klute M.J."/>
            <person name="Nakayama T."/>
            <person name="Obornik M."/>
            <person name="Reyes-Prieto A."/>
            <person name="Armbrust E.V."/>
            <person name="Aves S.J."/>
            <person name="Beiko R.G."/>
            <person name="Coutinho P."/>
            <person name="Dacks J.B."/>
            <person name="Durnford D.G."/>
            <person name="Fast N.M."/>
            <person name="Green B.R."/>
            <person name="Grisdale C."/>
            <person name="Hempe F."/>
            <person name="Henrissat B."/>
            <person name="Hoppner M.P."/>
            <person name="Ishida K.-I."/>
            <person name="Kim E."/>
            <person name="Koreny L."/>
            <person name="Kroth P.G."/>
            <person name="Liu Y."/>
            <person name="Malik S.-B."/>
            <person name="Maier U.G."/>
            <person name="McRose D."/>
            <person name="Mock T."/>
            <person name="Neilson J.A."/>
            <person name="Onodera N.T."/>
            <person name="Poole A.M."/>
            <person name="Pritham E.J."/>
            <person name="Richards T.A."/>
            <person name="Rocap G."/>
            <person name="Roy S.W."/>
            <person name="Sarai C."/>
            <person name="Schaack S."/>
            <person name="Shirato S."/>
            <person name="Slamovits C.H."/>
            <person name="Spencer D.F."/>
            <person name="Suzuki S."/>
            <person name="Worden A.Z."/>
            <person name="Zauner S."/>
            <person name="Barry K."/>
            <person name="Bell C."/>
            <person name="Bharti A.K."/>
            <person name="Crow J.A."/>
            <person name="Grimwood J."/>
            <person name="Kramer R."/>
            <person name="Lindquist E."/>
            <person name="Lucas S."/>
            <person name="Salamov A."/>
            <person name="McFadden G.I."/>
            <person name="Lane C.E."/>
            <person name="Keeling P.J."/>
            <person name="Gray M.W."/>
            <person name="Grigoriev I.V."/>
            <person name="Archibald J.M."/>
        </authorList>
    </citation>
    <scope>NUCLEOTIDE SEQUENCE</scope>
    <source>
        <strain evidence="17">CCMP2712</strain>
    </source>
</reference>
<proteinExistence type="inferred from homology"/>
<reference evidence="16" key="3">
    <citation type="submission" date="2016-03" db="UniProtKB">
        <authorList>
            <consortium name="EnsemblProtists"/>
        </authorList>
    </citation>
    <scope>IDENTIFICATION</scope>
</reference>
<dbReference type="Pfam" id="PF00025">
    <property type="entry name" value="Arf"/>
    <property type="match status" value="1"/>
</dbReference>
<dbReference type="eggNOG" id="KOG0072">
    <property type="taxonomic scope" value="Eukaryota"/>
</dbReference>
<keyword evidence="11" id="KW-0449">Lipoprotein</keyword>
<dbReference type="SMART" id="SM00175">
    <property type="entry name" value="RAB"/>
    <property type="match status" value="1"/>
</dbReference>
<dbReference type="PaxDb" id="55529-EKX39303"/>
<dbReference type="SMART" id="SM00177">
    <property type="entry name" value="ARF"/>
    <property type="match status" value="1"/>
</dbReference>
<keyword evidence="7" id="KW-0931">ER-Golgi transport</keyword>
<keyword evidence="6 12" id="KW-0547">Nucleotide-binding</keyword>
<evidence type="ECO:0000256" key="1">
    <source>
        <dbReference type="ARBA" id="ARBA00004229"/>
    </source>
</evidence>
<dbReference type="EMBL" id="JH993040">
    <property type="protein sequence ID" value="EKX39303.1"/>
    <property type="molecule type" value="Genomic_DNA"/>
</dbReference>
<dbReference type="GO" id="GO:0005525">
    <property type="term" value="F:GTP binding"/>
    <property type="evidence" value="ECO:0007669"/>
    <property type="project" value="UniProtKB-KW"/>
</dbReference>
<evidence type="ECO:0000256" key="4">
    <source>
        <dbReference type="ARBA" id="ARBA00022448"/>
    </source>
</evidence>
<name>L1ISW0_GUITC</name>
<comment type="similarity">
    <text evidence="3 14">Belongs to the small GTPase superfamily. Arf family.</text>
</comment>
<dbReference type="OMA" id="MGAGMSW"/>
<dbReference type="NCBIfam" id="TIGR00231">
    <property type="entry name" value="small_GTP"/>
    <property type="match status" value="1"/>
</dbReference>
<keyword evidence="9" id="KW-0333">Golgi apparatus</keyword>
<dbReference type="STRING" id="905079.L1ISW0"/>
<evidence type="ECO:0000256" key="9">
    <source>
        <dbReference type="ARBA" id="ARBA00023034"/>
    </source>
</evidence>
<feature type="binding site" evidence="13">
    <location>
        <position position="48"/>
    </location>
    <ligand>
        <name>Mg(2+)</name>
        <dbReference type="ChEBI" id="CHEBI:18420"/>
    </ligand>
</feature>
<dbReference type="EnsemblProtists" id="EKX39303">
    <property type="protein sequence ID" value="EKX39303"/>
    <property type="gene ID" value="GUITHDRAFT_154446"/>
</dbReference>
<dbReference type="GO" id="GO:0016192">
    <property type="term" value="P:vesicle-mediated transport"/>
    <property type="evidence" value="ECO:0007669"/>
    <property type="project" value="UniProtKB-KW"/>
</dbReference>
<keyword evidence="13" id="KW-0460">Magnesium</keyword>
<evidence type="ECO:0000256" key="14">
    <source>
        <dbReference type="RuleBase" id="RU003925"/>
    </source>
</evidence>
<dbReference type="PRINTS" id="PR00328">
    <property type="entry name" value="SAR1GTPBP"/>
</dbReference>
<accession>L1ISW0</accession>
<evidence type="ECO:0000256" key="2">
    <source>
        <dbReference type="ARBA" id="ARBA00004555"/>
    </source>
</evidence>
<dbReference type="OrthoDB" id="2011769at2759"/>
<dbReference type="PROSITE" id="PS51417">
    <property type="entry name" value="ARF"/>
    <property type="match status" value="1"/>
</dbReference>
<feature type="binding site" evidence="12">
    <location>
        <begin position="24"/>
        <end position="31"/>
    </location>
    <ligand>
        <name>GTP</name>
        <dbReference type="ChEBI" id="CHEBI:37565"/>
    </ligand>
</feature>
<dbReference type="FunFam" id="3.40.50.300:FF:000510">
    <property type="entry name" value="ADP-ribosylation factor 1"/>
    <property type="match status" value="1"/>
</dbReference>
<dbReference type="GO" id="GO:0009507">
    <property type="term" value="C:chloroplast"/>
    <property type="evidence" value="ECO:0007669"/>
    <property type="project" value="UniProtKB-SubCell"/>
</dbReference>
<dbReference type="RefSeq" id="XP_005826283.1">
    <property type="nucleotide sequence ID" value="XM_005826226.1"/>
</dbReference>
<keyword evidence="8" id="KW-0653">Protein transport</keyword>
<protein>
    <submittedName>
        <fullName evidence="15 16">Uncharacterized protein</fullName>
    </submittedName>
</protein>
<gene>
    <name evidence="15" type="ORF">GUITHDRAFT_154446</name>
</gene>
<feature type="binding site" evidence="12">
    <location>
        <begin position="126"/>
        <end position="129"/>
    </location>
    <ligand>
        <name>GTP</name>
        <dbReference type="ChEBI" id="CHEBI:37565"/>
    </ligand>
</feature>
<dbReference type="CDD" id="cd04151">
    <property type="entry name" value="Arl1"/>
    <property type="match status" value="1"/>
</dbReference>
<dbReference type="HOGENOM" id="CLU_040729_9_3_1"/>
<dbReference type="InterPro" id="IPR006689">
    <property type="entry name" value="Small_GTPase_ARF/SAR"/>
</dbReference>
<dbReference type="GeneID" id="17296117"/>
<comment type="subcellular location">
    <subcellularLocation>
        <location evidence="2">Golgi apparatus</location>
    </subcellularLocation>
    <subcellularLocation>
        <location evidence="1">Plastid</location>
        <location evidence="1">Chloroplast</location>
    </subcellularLocation>
</comment>
<keyword evidence="13" id="KW-0479">Metal-binding</keyword>
<evidence type="ECO:0000256" key="12">
    <source>
        <dbReference type="PIRSR" id="PIRSR606689-1"/>
    </source>
</evidence>
<evidence type="ECO:0000256" key="13">
    <source>
        <dbReference type="PIRSR" id="PIRSR606689-2"/>
    </source>
</evidence>
<reference evidence="15 17" key="1">
    <citation type="journal article" date="2012" name="Nature">
        <title>Algal genomes reveal evolutionary mosaicism and the fate of nucleomorphs.</title>
        <authorList>
            <consortium name="DOE Joint Genome Institute"/>
            <person name="Curtis B.A."/>
            <person name="Tanifuji G."/>
            <person name="Burki F."/>
            <person name="Gruber A."/>
            <person name="Irimia M."/>
            <person name="Maruyama S."/>
            <person name="Arias M.C."/>
            <person name="Ball S.G."/>
            <person name="Gile G.H."/>
            <person name="Hirakawa Y."/>
            <person name="Hopkins J.F."/>
            <person name="Kuo A."/>
            <person name="Rensing S.A."/>
            <person name="Schmutz J."/>
            <person name="Symeonidi A."/>
            <person name="Elias M."/>
            <person name="Eveleigh R.J."/>
            <person name="Herman E.K."/>
            <person name="Klute M.J."/>
            <person name="Nakayama T."/>
            <person name="Obornik M."/>
            <person name="Reyes-Prieto A."/>
            <person name="Armbrust E.V."/>
            <person name="Aves S.J."/>
            <person name="Beiko R.G."/>
            <person name="Coutinho P."/>
            <person name="Dacks J.B."/>
            <person name="Durnford D.G."/>
            <person name="Fast N.M."/>
            <person name="Green B.R."/>
            <person name="Grisdale C.J."/>
            <person name="Hempel F."/>
            <person name="Henrissat B."/>
            <person name="Hoppner M.P."/>
            <person name="Ishida K."/>
            <person name="Kim E."/>
            <person name="Koreny L."/>
            <person name="Kroth P.G."/>
            <person name="Liu Y."/>
            <person name="Malik S.B."/>
            <person name="Maier U.G."/>
            <person name="McRose D."/>
            <person name="Mock T."/>
            <person name="Neilson J.A."/>
            <person name="Onodera N.T."/>
            <person name="Poole A.M."/>
            <person name="Pritham E.J."/>
            <person name="Richards T.A."/>
            <person name="Rocap G."/>
            <person name="Roy S.W."/>
            <person name="Sarai C."/>
            <person name="Schaack S."/>
            <person name="Shirato S."/>
            <person name="Slamovits C.H."/>
            <person name="Spencer D.F."/>
            <person name="Suzuki S."/>
            <person name="Worden A.Z."/>
            <person name="Zauner S."/>
            <person name="Barry K."/>
            <person name="Bell C."/>
            <person name="Bharti A.K."/>
            <person name="Crow J.A."/>
            <person name="Grimwood J."/>
            <person name="Kramer R."/>
            <person name="Lindquist E."/>
            <person name="Lucas S."/>
            <person name="Salamov A."/>
            <person name="McFadden G.I."/>
            <person name="Lane C.E."/>
            <person name="Keeling P.J."/>
            <person name="Gray M.W."/>
            <person name="Grigoriev I.V."/>
            <person name="Archibald J.M."/>
        </authorList>
    </citation>
    <scope>NUCLEOTIDE SEQUENCE</scope>
    <source>
        <strain evidence="15 17">CCMP2712</strain>
    </source>
</reference>
<dbReference type="KEGG" id="gtt:GUITHDRAFT_154446"/>
<dbReference type="InterPro" id="IPR005225">
    <property type="entry name" value="Small_GTP-bd"/>
</dbReference>
<feature type="binding site" evidence="12">
    <location>
        <position position="70"/>
    </location>
    <ligand>
        <name>GTP</name>
        <dbReference type="ChEBI" id="CHEBI:37565"/>
    </ligand>
</feature>
<evidence type="ECO:0000256" key="10">
    <source>
        <dbReference type="ARBA" id="ARBA00023134"/>
    </source>
</evidence>
<evidence type="ECO:0000256" key="3">
    <source>
        <dbReference type="ARBA" id="ARBA00010290"/>
    </source>
</evidence>
<dbReference type="InterPro" id="IPR024156">
    <property type="entry name" value="Small_GTPase_ARF"/>
</dbReference>
<evidence type="ECO:0000313" key="16">
    <source>
        <dbReference type="EnsemblProtists" id="EKX39303"/>
    </source>
</evidence>
<evidence type="ECO:0000256" key="11">
    <source>
        <dbReference type="ARBA" id="ARBA00023288"/>
    </source>
</evidence>
<dbReference type="SMART" id="SM00178">
    <property type="entry name" value="SAR"/>
    <property type="match status" value="1"/>
</dbReference>
<dbReference type="GO" id="GO:0015031">
    <property type="term" value="P:protein transport"/>
    <property type="evidence" value="ECO:0007669"/>
    <property type="project" value="UniProtKB-KW"/>
</dbReference>
<dbReference type="SUPFAM" id="SSF52540">
    <property type="entry name" value="P-loop containing nucleoside triphosphate hydrolases"/>
    <property type="match status" value="1"/>
</dbReference>
<evidence type="ECO:0000256" key="8">
    <source>
        <dbReference type="ARBA" id="ARBA00022927"/>
    </source>
</evidence>
<dbReference type="PANTHER" id="PTHR11711">
    <property type="entry name" value="ADP RIBOSYLATION FACTOR-RELATED"/>
    <property type="match status" value="1"/>
</dbReference>
<evidence type="ECO:0000256" key="5">
    <source>
        <dbReference type="ARBA" id="ARBA00022707"/>
    </source>
</evidence>
<evidence type="ECO:0000256" key="6">
    <source>
        <dbReference type="ARBA" id="ARBA00022741"/>
    </source>
</evidence>
<keyword evidence="4" id="KW-0813">Transport</keyword>
<keyword evidence="10 12" id="KW-0342">GTP-binding</keyword>
<dbReference type="InterPro" id="IPR027417">
    <property type="entry name" value="P-loop_NTPase"/>
</dbReference>
<feature type="binding site" evidence="13">
    <location>
        <position position="31"/>
    </location>
    <ligand>
        <name>Mg(2+)</name>
        <dbReference type="ChEBI" id="CHEBI:18420"/>
    </ligand>
</feature>
<sequence length="181" mass="20077">MGIFLSKIFGRILGNKEVRILILGLDNAGKTTILYRLHQGEVVTTIPTIGFNVETVTYKNIKFQVWDLGGQSSIRPYWRCYYPNTNAIIYVVDSADQERINICKDELLAMLDEDELKDAALCVFANKQDLPGAMSAAQISEALGLAGIKNREWSIFQTSATKGEGLTEGLDWLSLTLAGKK</sequence>
<organism evidence="15">
    <name type="scientific">Guillardia theta (strain CCMP2712)</name>
    <name type="common">Cryptophyte</name>
    <dbReference type="NCBI Taxonomy" id="905079"/>
    <lineage>
        <taxon>Eukaryota</taxon>
        <taxon>Cryptophyceae</taxon>
        <taxon>Pyrenomonadales</taxon>
        <taxon>Geminigeraceae</taxon>
        <taxon>Guillardia</taxon>
    </lineage>
</organism>
<evidence type="ECO:0000313" key="15">
    <source>
        <dbReference type="EMBL" id="EKX39303.1"/>
    </source>
</evidence>
<dbReference type="GO" id="GO:0046872">
    <property type="term" value="F:metal ion binding"/>
    <property type="evidence" value="ECO:0007669"/>
    <property type="project" value="UniProtKB-KW"/>
</dbReference>
<keyword evidence="5" id="KW-0519">Myristate</keyword>
<dbReference type="AlphaFoldDB" id="L1ISW0"/>
<evidence type="ECO:0000313" key="17">
    <source>
        <dbReference type="Proteomes" id="UP000011087"/>
    </source>
</evidence>
<dbReference type="Gene3D" id="3.40.50.300">
    <property type="entry name" value="P-loop containing nucleotide triphosphate hydrolases"/>
    <property type="match status" value="1"/>
</dbReference>
<dbReference type="GO" id="GO:0005794">
    <property type="term" value="C:Golgi apparatus"/>
    <property type="evidence" value="ECO:0007669"/>
    <property type="project" value="UniProtKB-SubCell"/>
</dbReference>
<keyword evidence="17" id="KW-1185">Reference proteome</keyword>